<evidence type="ECO:0000313" key="1">
    <source>
        <dbReference type="EMBL" id="CAB4144711.1"/>
    </source>
</evidence>
<reference evidence="1" key="1">
    <citation type="submission" date="2020-04" db="EMBL/GenBank/DDBJ databases">
        <authorList>
            <person name="Chiriac C."/>
            <person name="Salcher M."/>
            <person name="Ghai R."/>
            <person name="Kavagutti S V."/>
        </authorList>
    </citation>
    <scope>NUCLEOTIDE SEQUENCE</scope>
</reference>
<proteinExistence type="predicted"/>
<name>A0A6J5MET8_9CAUD</name>
<protein>
    <submittedName>
        <fullName evidence="1">Uncharacterized protein</fullName>
    </submittedName>
</protein>
<organism evidence="1">
    <name type="scientific">uncultured Caudovirales phage</name>
    <dbReference type="NCBI Taxonomy" id="2100421"/>
    <lineage>
        <taxon>Viruses</taxon>
        <taxon>Duplodnaviria</taxon>
        <taxon>Heunggongvirae</taxon>
        <taxon>Uroviricota</taxon>
        <taxon>Caudoviricetes</taxon>
        <taxon>Peduoviridae</taxon>
        <taxon>Maltschvirus</taxon>
        <taxon>Maltschvirus maltsch</taxon>
    </lineage>
</organism>
<dbReference type="EMBL" id="LR796427">
    <property type="protein sequence ID" value="CAB4144711.1"/>
    <property type="molecule type" value="Genomic_DNA"/>
</dbReference>
<gene>
    <name evidence="1" type="ORF">UFOVP455_61</name>
</gene>
<accession>A0A6J5MET8</accession>
<sequence>MPGISEEILPAGSQTINITTDYGVQEVANVSLNSLANGGSSTSLVYDNISGATNAKVVLIIQKVTPTGTPNIRIDNGTSYYQLTVDTTASAKRVEFNDIPASFLASFTIINNLGVAFPVSGNTCTIYPV</sequence>